<accession>A0A1I0FH92</accession>
<reference evidence="1 2" key="1">
    <citation type="submission" date="2016-10" db="EMBL/GenBank/DDBJ databases">
        <authorList>
            <person name="de Groot N.N."/>
        </authorList>
    </citation>
    <scope>NUCLEOTIDE SEQUENCE [LARGE SCALE GENOMIC DNA]</scope>
    <source>
        <strain evidence="1 2">DSM 25947</strain>
    </source>
</reference>
<name>A0A1I0FH92_9BACT</name>
<gene>
    <name evidence="1" type="ORF">SAMN05444285_11669</name>
</gene>
<evidence type="ECO:0000313" key="1">
    <source>
        <dbReference type="EMBL" id="SET56773.1"/>
    </source>
</evidence>
<dbReference type="Proteomes" id="UP000181981">
    <property type="component" value="Unassembled WGS sequence"/>
</dbReference>
<dbReference type="EMBL" id="FOHT01000016">
    <property type="protein sequence ID" value="SET56773.1"/>
    <property type="molecule type" value="Genomic_DNA"/>
</dbReference>
<organism evidence="1 2">
    <name type="scientific">Draconibacterium orientale</name>
    <dbReference type="NCBI Taxonomy" id="1168034"/>
    <lineage>
        <taxon>Bacteria</taxon>
        <taxon>Pseudomonadati</taxon>
        <taxon>Bacteroidota</taxon>
        <taxon>Bacteroidia</taxon>
        <taxon>Marinilabiliales</taxon>
        <taxon>Prolixibacteraceae</taxon>
        <taxon>Draconibacterium</taxon>
    </lineage>
</organism>
<dbReference type="AlphaFoldDB" id="A0A1I0FH92"/>
<proteinExistence type="predicted"/>
<protein>
    <submittedName>
        <fullName evidence="1">Uncharacterized protein</fullName>
    </submittedName>
</protein>
<sequence length="60" mass="7179">MPSFDESQIIRPFHEYYICIRCIENVKRPLVNTNGLYANRKTLYSKSFSEIDNINFKTLF</sequence>
<evidence type="ECO:0000313" key="2">
    <source>
        <dbReference type="Proteomes" id="UP000181981"/>
    </source>
</evidence>